<sequence>MFGQLITKVQSDTYGCWLKSLSQWAHREIMIQRLVFAKQGSISFDWLENMLSKDDLSKNGEGSAGHIHEIIFSQALRHGLQELWLCRKNIRNHFDICSIPSEQDNITTDSQVGKSLMVERRKLLRQITQISFKLKRLLQEYDLIASSFTGMDSRSSKILKALALSCSVLAFSTGFALYTICFLPMEL</sequence>
<gene>
    <name evidence="1" type="ORF">Patl1_12204</name>
</gene>
<evidence type="ECO:0000313" key="1">
    <source>
        <dbReference type="EMBL" id="KAJ0081174.1"/>
    </source>
</evidence>
<dbReference type="Proteomes" id="UP001164250">
    <property type="component" value="Chromosome 12"/>
</dbReference>
<comment type="caution">
    <text evidence="1">The sequence shown here is derived from an EMBL/GenBank/DDBJ whole genome shotgun (WGS) entry which is preliminary data.</text>
</comment>
<organism evidence="1 2">
    <name type="scientific">Pistacia atlantica</name>
    <dbReference type="NCBI Taxonomy" id="434234"/>
    <lineage>
        <taxon>Eukaryota</taxon>
        <taxon>Viridiplantae</taxon>
        <taxon>Streptophyta</taxon>
        <taxon>Embryophyta</taxon>
        <taxon>Tracheophyta</taxon>
        <taxon>Spermatophyta</taxon>
        <taxon>Magnoliopsida</taxon>
        <taxon>eudicotyledons</taxon>
        <taxon>Gunneridae</taxon>
        <taxon>Pentapetalae</taxon>
        <taxon>rosids</taxon>
        <taxon>malvids</taxon>
        <taxon>Sapindales</taxon>
        <taxon>Anacardiaceae</taxon>
        <taxon>Pistacia</taxon>
    </lineage>
</organism>
<protein>
    <submittedName>
        <fullName evidence="1">Uncharacterized protein</fullName>
    </submittedName>
</protein>
<reference evidence="2" key="1">
    <citation type="journal article" date="2023" name="G3 (Bethesda)">
        <title>Genome assembly and association tests identify interacting loci associated with vigor, precocity, and sex in interspecific pistachio rootstocks.</title>
        <authorList>
            <person name="Palmer W."/>
            <person name="Jacygrad E."/>
            <person name="Sagayaradj S."/>
            <person name="Cavanaugh K."/>
            <person name="Han R."/>
            <person name="Bertier L."/>
            <person name="Beede B."/>
            <person name="Kafkas S."/>
            <person name="Golino D."/>
            <person name="Preece J."/>
            <person name="Michelmore R."/>
        </authorList>
    </citation>
    <scope>NUCLEOTIDE SEQUENCE [LARGE SCALE GENOMIC DNA]</scope>
</reference>
<name>A0ACC1A1K7_9ROSI</name>
<evidence type="ECO:0000313" key="2">
    <source>
        <dbReference type="Proteomes" id="UP001164250"/>
    </source>
</evidence>
<proteinExistence type="predicted"/>
<dbReference type="EMBL" id="CM047908">
    <property type="protein sequence ID" value="KAJ0081174.1"/>
    <property type="molecule type" value="Genomic_DNA"/>
</dbReference>
<accession>A0ACC1A1K7</accession>
<keyword evidence="2" id="KW-1185">Reference proteome</keyword>